<name>A0ACB9ZDZ2_9PEZI</name>
<keyword evidence="2" id="KW-1185">Reference proteome</keyword>
<dbReference type="Proteomes" id="UP001497700">
    <property type="component" value="Unassembled WGS sequence"/>
</dbReference>
<gene>
    <name evidence="1" type="ORF">F4820DRAFT_443629</name>
</gene>
<organism evidence="1 2">
    <name type="scientific">Hypoxylon rubiginosum</name>
    <dbReference type="NCBI Taxonomy" id="110542"/>
    <lineage>
        <taxon>Eukaryota</taxon>
        <taxon>Fungi</taxon>
        <taxon>Dikarya</taxon>
        <taxon>Ascomycota</taxon>
        <taxon>Pezizomycotina</taxon>
        <taxon>Sordariomycetes</taxon>
        <taxon>Xylariomycetidae</taxon>
        <taxon>Xylariales</taxon>
        <taxon>Hypoxylaceae</taxon>
        <taxon>Hypoxylon</taxon>
    </lineage>
</organism>
<comment type="caution">
    <text evidence="1">The sequence shown here is derived from an EMBL/GenBank/DDBJ whole genome shotgun (WGS) entry which is preliminary data.</text>
</comment>
<sequence>MTTTQLIEHLESVSPSRDDLEFIPCPGPTSNQFLFNIAKNTDIATADTFVAFTDTRQTRPCKEVRQSMLTNTEYLSQYFLSFNSFVDRLQFSATLLGDLATQSRESSTSNQSFPTFALLQKFRRKIAAAYRAILSHAGSCTNKPMKHRIPLQLPGWGWVKDTVKIKASQYRA</sequence>
<evidence type="ECO:0000313" key="1">
    <source>
        <dbReference type="EMBL" id="KAI4869841.1"/>
    </source>
</evidence>
<proteinExistence type="predicted"/>
<protein>
    <submittedName>
        <fullName evidence="1">Uncharacterized protein</fullName>
    </submittedName>
</protein>
<evidence type="ECO:0000313" key="2">
    <source>
        <dbReference type="Proteomes" id="UP001497700"/>
    </source>
</evidence>
<dbReference type="EMBL" id="MU393427">
    <property type="protein sequence ID" value="KAI4869841.1"/>
    <property type="molecule type" value="Genomic_DNA"/>
</dbReference>
<reference evidence="1 2" key="1">
    <citation type="journal article" date="2022" name="New Phytol.">
        <title>Ecological generalism drives hyperdiversity of secondary metabolite gene clusters in xylarialean endophytes.</title>
        <authorList>
            <person name="Franco M.E.E."/>
            <person name="Wisecaver J.H."/>
            <person name="Arnold A.E."/>
            <person name="Ju Y.M."/>
            <person name="Slot J.C."/>
            <person name="Ahrendt S."/>
            <person name="Moore L.P."/>
            <person name="Eastman K.E."/>
            <person name="Scott K."/>
            <person name="Konkel Z."/>
            <person name="Mondo S.J."/>
            <person name="Kuo A."/>
            <person name="Hayes R.D."/>
            <person name="Haridas S."/>
            <person name="Andreopoulos B."/>
            <person name="Riley R."/>
            <person name="LaButti K."/>
            <person name="Pangilinan J."/>
            <person name="Lipzen A."/>
            <person name="Amirebrahimi M."/>
            <person name="Yan J."/>
            <person name="Adam C."/>
            <person name="Keymanesh K."/>
            <person name="Ng V."/>
            <person name="Louie K."/>
            <person name="Northen T."/>
            <person name="Drula E."/>
            <person name="Henrissat B."/>
            <person name="Hsieh H.M."/>
            <person name="Youens-Clark K."/>
            <person name="Lutzoni F."/>
            <person name="Miadlikowska J."/>
            <person name="Eastwood D.C."/>
            <person name="Hamelin R.C."/>
            <person name="Grigoriev I.V."/>
            <person name="U'Ren J.M."/>
        </authorList>
    </citation>
    <scope>NUCLEOTIDE SEQUENCE [LARGE SCALE GENOMIC DNA]</scope>
    <source>
        <strain evidence="1 2">CBS 119005</strain>
    </source>
</reference>
<accession>A0ACB9ZDZ2</accession>